<organism evidence="1">
    <name type="scientific">Anguilla anguilla</name>
    <name type="common">European freshwater eel</name>
    <name type="synonym">Muraena anguilla</name>
    <dbReference type="NCBI Taxonomy" id="7936"/>
    <lineage>
        <taxon>Eukaryota</taxon>
        <taxon>Metazoa</taxon>
        <taxon>Chordata</taxon>
        <taxon>Craniata</taxon>
        <taxon>Vertebrata</taxon>
        <taxon>Euteleostomi</taxon>
        <taxon>Actinopterygii</taxon>
        <taxon>Neopterygii</taxon>
        <taxon>Teleostei</taxon>
        <taxon>Anguilliformes</taxon>
        <taxon>Anguillidae</taxon>
        <taxon>Anguilla</taxon>
    </lineage>
</organism>
<accession>A0A0E9RSS5</accession>
<reference evidence="1" key="1">
    <citation type="submission" date="2014-11" db="EMBL/GenBank/DDBJ databases">
        <authorList>
            <person name="Amaro Gonzalez C."/>
        </authorList>
    </citation>
    <scope>NUCLEOTIDE SEQUENCE</scope>
</reference>
<name>A0A0E9RSS5_ANGAN</name>
<reference evidence="1" key="2">
    <citation type="journal article" date="2015" name="Fish Shellfish Immunol.">
        <title>Early steps in the European eel (Anguilla anguilla)-Vibrio vulnificus interaction in the gills: Role of the RtxA13 toxin.</title>
        <authorList>
            <person name="Callol A."/>
            <person name="Pajuelo D."/>
            <person name="Ebbesson L."/>
            <person name="Teles M."/>
            <person name="MacKenzie S."/>
            <person name="Amaro C."/>
        </authorList>
    </citation>
    <scope>NUCLEOTIDE SEQUENCE</scope>
</reference>
<sequence length="30" mass="3574">MMIYWHLLTYCILCRASGKSQRVEQFVSLP</sequence>
<proteinExistence type="predicted"/>
<protein>
    <submittedName>
        <fullName evidence="1">Uncharacterized protein</fullName>
    </submittedName>
</protein>
<evidence type="ECO:0000313" key="1">
    <source>
        <dbReference type="EMBL" id="JAH31303.1"/>
    </source>
</evidence>
<dbReference type="AlphaFoldDB" id="A0A0E9RSS5"/>
<dbReference type="EMBL" id="GBXM01077274">
    <property type="protein sequence ID" value="JAH31303.1"/>
    <property type="molecule type" value="Transcribed_RNA"/>
</dbReference>